<keyword evidence="3" id="KW-0808">Transferase</keyword>
<dbReference type="PROSITE" id="PS51186">
    <property type="entry name" value="GNAT"/>
    <property type="match status" value="1"/>
</dbReference>
<evidence type="ECO:0000259" key="2">
    <source>
        <dbReference type="PROSITE" id="PS51186"/>
    </source>
</evidence>
<feature type="region of interest" description="Disordered" evidence="1">
    <location>
        <begin position="1"/>
        <end position="20"/>
    </location>
</feature>
<evidence type="ECO:0000313" key="4">
    <source>
        <dbReference type="Proteomes" id="UP000473325"/>
    </source>
</evidence>
<keyword evidence="4" id="KW-1185">Reference proteome</keyword>
<dbReference type="Proteomes" id="UP000473325">
    <property type="component" value="Unassembled WGS sequence"/>
</dbReference>
<proteinExistence type="predicted"/>
<accession>A0A6L7F4J9</accession>
<sequence>MGPSWPTARRPRCPPARDLARRPYRGGVSAWTIRPMRLDDAVAAERLSDESFHELDLRTTPSSLPAPRRREDAWREAWVRRTEHLVRTDPGGCWVAEDDDGMVGFATSYRRELMWCLVTYAVAPGRQAAGVGRPLLEAALGHSVGCLRGMIASSVDPRAARRYHQAGFTLHPQMVLSGLVDRSAVPHDAWDKVREGTPGDRDLLDSLDRRTRGAAHGDLHDVLAASYRLLVSDTTTGSGYAYVAPTGSPVLVAASNRRTAARLTWAALADAPGEVELAHVTGANDWAVDVGMAARLELRQSGYLALRGMKPPVPYVHSGALL</sequence>
<dbReference type="AlphaFoldDB" id="A0A6L7F4J9"/>
<feature type="domain" description="N-acetyltransferase" evidence="2">
    <location>
        <begin position="31"/>
        <end position="197"/>
    </location>
</feature>
<dbReference type="Pfam" id="PF00583">
    <property type="entry name" value="Acetyltransf_1"/>
    <property type="match status" value="1"/>
</dbReference>
<name>A0A6L7F4J9_9ACTN</name>
<dbReference type="EMBL" id="WUEK01000019">
    <property type="protein sequence ID" value="MXG92160.1"/>
    <property type="molecule type" value="Genomic_DNA"/>
</dbReference>
<evidence type="ECO:0000256" key="1">
    <source>
        <dbReference type="SAM" id="MobiDB-lite"/>
    </source>
</evidence>
<reference evidence="3 4" key="1">
    <citation type="submission" date="2019-12" db="EMBL/GenBank/DDBJ databases">
        <authorList>
            <person name="Kun Z."/>
        </authorList>
    </citation>
    <scope>NUCLEOTIDE SEQUENCE [LARGE SCALE GENOMIC DNA]</scope>
    <source>
        <strain evidence="3 4">YIM 123512</strain>
    </source>
</reference>
<dbReference type="GO" id="GO:0016747">
    <property type="term" value="F:acyltransferase activity, transferring groups other than amino-acyl groups"/>
    <property type="evidence" value="ECO:0007669"/>
    <property type="project" value="InterPro"/>
</dbReference>
<protein>
    <submittedName>
        <fullName evidence="3">GNAT family N-acetyltransferase</fullName>
    </submittedName>
</protein>
<evidence type="ECO:0000313" key="3">
    <source>
        <dbReference type="EMBL" id="MXG92160.1"/>
    </source>
</evidence>
<dbReference type="Gene3D" id="3.40.630.30">
    <property type="match status" value="1"/>
</dbReference>
<dbReference type="CDD" id="cd04301">
    <property type="entry name" value="NAT_SF"/>
    <property type="match status" value="1"/>
</dbReference>
<dbReference type="InterPro" id="IPR016181">
    <property type="entry name" value="Acyl_CoA_acyltransferase"/>
</dbReference>
<gene>
    <name evidence="3" type="ORF">GRQ65_21680</name>
</gene>
<organism evidence="3 4">
    <name type="scientific">Nocardioides flavescens</name>
    <dbReference type="NCBI Taxonomy" id="2691959"/>
    <lineage>
        <taxon>Bacteria</taxon>
        <taxon>Bacillati</taxon>
        <taxon>Actinomycetota</taxon>
        <taxon>Actinomycetes</taxon>
        <taxon>Propionibacteriales</taxon>
        <taxon>Nocardioidaceae</taxon>
        <taxon>Nocardioides</taxon>
    </lineage>
</organism>
<comment type="caution">
    <text evidence="3">The sequence shown here is derived from an EMBL/GenBank/DDBJ whole genome shotgun (WGS) entry which is preliminary data.</text>
</comment>
<dbReference type="SUPFAM" id="SSF55729">
    <property type="entry name" value="Acyl-CoA N-acyltransferases (Nat)"/>
    <property type="match status" value="1"/>
</dbReference>
<dbReference type="InterPro" id="IPR000182">
    <property type="entry name" value="GNAT_dom"/>
</dbReference>